<keyword evidence="6" id="KW-1185">Reference proteome</keyword>
<dbReference type="RefSeq" id="WP_116609457.1">
    <property type="nucleotide sequence ID" value="NZ_QEOB01000001.1"/>
</dbReference>
<sequence>MSRSSFGDAELRECLADWPNACASLAASGATGLLERLRQVLALYADGPPPPSHVDLAALLRQWLLFQVKNAGAPWLRVPTTSKWPERRFWEGAGFNVLSYSGKLEIQAMRPRLAWLGNQSDLFDDAHDRLKALTPDWMPAEPVVAGALPNVDSFTGPGQREAARALLQMPADITLIAALPTGNGKSLLAQLPPLLNGDGELTLAIMPTVALAIDQGRRMAKWLRQKHPDWDEHPLAFHGGLTADERSAVFRSVANGSQRILFTSPEAATGSLRSLLESCAEAGGLSHVVVDEAHLVATWGSGFRPSFQLIPALIARLRALTPRPIRVVLASATLTTHTVQMLQRQFGPVEKTRLICGLYLRPEPRYAAALCSSLADKRARVIEALRAAPRPFILYVTRPSEAVEWLQLLRADGFQRIANFTGETRADARKTLLGQWERDELDGMIATSAFGLGVDKGDVRTIVHATFPESLDRFYQEVGRSGRDGIASASLLLYTNDDAKQALQLANTRHIGNELGFQRWTAMIDHAIPSRADDGEIWVDLNRLRPSLNTRGRSNLAWNLRTLNLMASAGLVEICALSASLPAPSQQTKRDLDESDTAIAYAAVRLPDGDHRTRSVFEVRMQRARAESRRAARVGFELMLSIARSERPVEDALRELYRLTMPIAWGPVKAYCGGCRHHWQDRVKDPVTPRPFVARLDQFASRPGFEEAMPAFPRELPNLAFVVVDDIERVLHESAPGLIDALISRLCPHTIAMMRGTPAGLLTMMRARLKRLHSDAFIDMFDASASDLPPGGVNEVRLLIWPSEVMPTALNLLLAGSAAAMTVVIMSSTIRDPDRPDRAWPSVLSHIDEESAIQALTS</sequence>
<dbReference type="SMART" id="SM00490">
    <property type="entry name" value="HELICc"/>
    <property type="match status" value="1"/>
</dbReference>
<dbReference type="Pfam" id="PF00270">
    <property type="entry name" value="DEAD"/>
    <property type="match status" value="1"/>
</dbReference>
<dbReference type="InterPro" id="IPR001650">
    <property type="entry name" value="Helicase_C-like"/>
</dbReference>
<feature type="domain" description="Helicase ATP-binding" evidence="3">
    <location>
        <begin position="166"/>
        <end position="352"/>
    </location>
</feature>
<dbReference type="SUPFAM" id="SSF52540">
    <property type="entry name" value="P-loop containing nucleoside triphosphate hydrolases"/>
    <property type="match status" value="1"/>
</dbReference>
<protein>
    <submittedName>
        <fullName evidence="5">Helicase-like protein</fullName>
    </submittedName>
</protein>
<name>A0ABX5KY24_9BURK</name>
<evidence type="ECO:0000313" key="5">
    <source>
        <dbReference type="EMBL" id="PVX97691.1"/>
    </source>
</evidence>
<evidence type="ECO:0000256" key="2">
    <source>
        <dbReference type="ARBA" id="ARBA00022840"/>
    </source>
</evidence>
<dbReference type="Gene3D" id="3.40.50.300">
    <property type="entry name" value="P-loop containing nucleotide triphosphate hydrolases"/>
    <property type="match status" value="2"/>
</dbReference>
<feature type="domain" description="Helicase C-terminal" evidence="4">
    <location>
        <begin position="380"/>
        <end position="528"/>
    </location>
</feature>
<dbReference type="InterPro" id="IPR027417">
    <property type="entry name" value="P-loop_NTPase"/>
</dbReference>
<dbReference type="NCBIfam" id="NF041063">
    <property type="entry name" value="DpdF"/>
    <property type="match status" value="1"/>
</dbReference>
<dbReference type="PROSITE" id="PS51192">
    <property type="entry name" value="HELICASE_ATP_BIND_1"/>
    <property type="match status" value="1"/>
</dbReference>
<organism evidence="5 6">
    <name type="scientific">Paraburkholderia unamae</name>
    <dbReference type="NCBI Taxonomy" id="219649"/>
    <lineage>
        <taxon>Bacteria</taxon>
        <taxon>Pseudomonadati</taxon>
        <taxon>Pseudomonadota</taxon>
        <taxon>Betaproteobacteria</taxon>
        <taxon>Burkholderiales</taxon>
        <taxon>Burkholderiaceae</taxon>
        <taxon>Paraburkholderia</taxon>
    </lineage>
</organism>
<dbReference type="Proteomes" id="UP000245712">
    <property type="component" value="Unassembled WGS sequence"/>
</dbReference>
<accession>A0ABX5KY24</accession>
<reference evidence="5 6" key="1">
    <citation type="submission" date="2018-05" db="EMBL/GenBank/DDBJ databases">
        <title>Genomic Encyclopedia of Type Strains, Phase IV (KMG-V): Genome sequencing to study the core and pangenomes of soil and plant-associated prokaryotes.</title>
        <authorList>
            <person name="Whitman W."/>
        </authorList>
    </citation>
    <scope>NUCLEOTIDE SEQUENCE [LARGE SCALE GENOMIC DNA]</scope>
    <source>
        <strain evidence="5 6">SCZa-39</strain>
    </source>
</reference>
<gene>
    <name evidence="5" type="ORF">C7402_101405</name>
</gene>
<dbReference type="EMBL" id="QEOB01000001">
    <property type="protein sequence ID" value="PVX97691.1"/>
    <property type="molecule type" value="Genomic_DNA"/>
</dbReference>
<dbReference type="PROSITE" id="PS51194">
    <property type="entry name" value="HELICASE_CTER"/>
    <property type="match status" value="1"/>
</dbReference>
<evidence type="ECO:0000259" key="3">
    <source>
        <dbReference type="PROSITE" id="PS51192"/>
    </source>
</evidence>
<comment type="caution">
    <text evidence="5">The sequence shown here is derived from an EMBL/GenBank/DDBJ whole genome shotgun (WGS) entry which is preliminary data.</text>
</comment>
<dbReference type="InterPro" id="IPR011545">
    <property type="entry name" value="DEAD/DEAH_box_helicase_dom"/>
</dbReference>
<dbReference type="PANTHER" id="PTHR13710:SF108">
    <property type="entry name" value="ATP-DEPENDENT DNA HELICASE Q4"/>
    <property type="match status" value="1"/>
</dbReference>
<dbReference type="PANTHER" id="PTHR13710">
    <property type="entry name" value="DNA HELICASE RECQ FAMILY MEMBER"/>
    <property type="match status" value="1"/>
</dbReference>
<dbReference type="InterPro" id="IPR014001">
    <property type="entry name" value="Helicase_ATP-bd"/>
</dbReference>
<evidence type="ECO:0000259" key="4">
    <source>
        <dbReference type="PROSITE" id="PS51194"/>
    </source>
</evidence>
<dbReference type="SMART" id="SM00487">
    <property type="entry name" value="DEXDc"/>
    <property type="match status" value="1"/>
</dbReference>
<proteinExistence type="predicted"/>
<dbReference type="Pfam" id="PF00271">
    <property type="entry name" value="Helicase_C"/>
    <property type="match status" value="1"/>
</dbReference>
<keyword evidence="1" id="KW-0547">Nucleotide-binding</keyword>
<keyword evidence="2" id="KW-0067">ATP-binding</keyword>
<evidence type="ECO:0000313" key="6">
    <source>
        <dbReference type="Proteomes" id="UP000245712"/>
    </source>
</evidence>
<evidence type="ECO:0000256" key="1">
    <source>
        <dbReference type="ARBA" id="ARBA00022741"/>
    </source>
</evidence>